<organism evidence="8 9">
    <name type="scientific">Eremothecium sinecaudum</name>
    <dbReference type="NCBI Taxonomy" id="45286"/>
    <lineage>
        <taxon>Eukaryota</taxon>
        <taxon>Fungi</taxon>
        <taxon>Dikarya</taxon>
        <taxon>Ascomycota</taxon>
        <taxon>Saccharomycotina</taxon>
        <taxon>Saccharomycetes</taxon>
        <taxon>Saccharomycetales</taxon>
        <taxon>Saccharomycetaceae</taxon>
        <taxon>Eremothecium</taxon>
    </lineage>
</organism>
<gene>
    <name evidence="8" type="ORF">AW171_hschr53080</name>
</gene>
<evidence type="ECO:0000256" key="1">
    <source>
        <dbReference type="ARBA" id="ARBA00007450"/>
    </source>
</evidence>
<dbReference type="EMBL" id="CP014245">
    <property type="protein sequence ID" value="AMD21147.1"/>
    <property type="molecule type" value="Genomic_DNA"/>
</dbReference>
<dbReference type="GO" id="GO:0051301">
    <property type="term" value="P:cell division"/>
    <property type="evidence" value="ECO:0007669"/>
    <property type="project" value="UniProtKB-KW"/>
</dbReference>
<dbReference type="GO" id="GO:0070979">
    <property type="term" value="P:protein K11-linked ubiquitination"/>
    <property type="evidence" value="ECO:0007669"/>
    <property type="project" value="TreeGrafter"/>
</dbReference>
<evidence type="ECO:0000313" key="9">
    <source>
        <dbReference type="Proteomes" id="UP000243052"/>
    </source>
</evidence>
<sequence>MVVNTAHRFQHIQLTKWYDPHDISGLMLVLLYALGTINIKPEILLTVLDPTGIRAIYNYDKKIDLNATVKIPTLESLVEFLINSDEEDAALSLIRALDQIPSIHGLIQLGIFFKKGVILDSMKERQEPFFKRGIGKRSLFYVLLSKKFRGFNDMYLSGDMNQKWKELESYRLQFQVTPVWFAIRSQLPPKIAFLTKVFNETDDNKLPIPILSEPQAREDDRIYPWILATRERYENVVNMELTKINTYSPPDLTIPERLVKYTSLHQRTMFPSVLMIQYTISLLNRNYQESQYLLFRIFDYAGSSFETSQTYDSASGPLFNSFMLSHLFRACGTPQAAVKRIEHVVKLVREHGSLTSVQPMLYSLFIFLKDYPHLTDKLQSAISHLKKYFENTARNSLTSIKFLSSIESLVQLTHEAYVPQALENAYKTRMLCMLDDKSRQTENIDPFANTVEIWNRIGISEIPPCYSIYTTRIRDYSEYRGTFSEVLEALNKGNDAPLYSCNIEYWPYDEQQKVKRLRIQYLRKIGELDEAMTLVNLYIEETKSKIIDKYWEFKLMKEKVYLLLECNMAARSIAIIMAMISAADKCKNGYQLAQCFVLLSKALVALCKYDIAVQLMRGNMYTVFQLNDRELEKDFIDIYYIALENSEPVKKGATLEQLAKLRKHYHYT</sequence>
<dbReference type="STRING" id="45286.A0A0X8HTG3"/>
<comment type="similarity">
    <text evidence="1">Belongs to the APC5 family.</text>
</comment>
<dbReference type="GO" id="GO:0031145">
    <property type="term" value="P:anaphase-promoting complex-dependent catabolic process"/>
    <property type="evidence" value="ECO:0007669"/>
    <property type="project" value="TreeGrafter"/>
</dbReference>
<evidence type="ECO:0000256" key="5">
    <source>
        <dbReference type="ARBA" id="ARBA00022786"/>
    </source>
</evidence>
<dbReference type="InterPro" id="IPR026000">
    <property type="entry name" value="Apc5_dom"/>
</dbReference>
<name>A0A0X8HTG3_9SACH</name>
<dbReference type="PANTHER" id="PTHR12830">
    <property type="entry name" value="ANAPHASE-PROMOTING COMPLEX SUBUNIT 5"/>
    <property type="match status" value="1"/>
</dbReference>
<protein>
    <recommendedName>
        <fullName evidence="2">Anaphase-promoting complex subunit 5</fullName>
    </recommendedName>
</protein>
<keyword evidence="4" id="KW-0498">Mitosis</keyword>
<dbReference type="RefSeq" id="XP_017988143.1">
    <property type="nucleotide sequence ID" value="XM_018132576.1"/>
</dbReference>
<evidence type="ECO:0000256" key="6">
    <source>
        <dbReference type="ARBA" id="ARBA00023306"/>
    </source>
</evidence>
<dbReference type="Pfam" id="PF12862">
    <property type="entry name" value="ANAPC5"/>
    <property type="match status" value="1"/>
</dbReference>
<evidence type="ECO:0000256" key="2">
    <source>
        <dbReference type="ARBA" id="ARBA00016066"/>
    </source>
</evidence>
<evidence type="ECO:0000313" key="8">
    <source>
        <dbReference type="EMBL" id="AMD21147.1"/>
    </source>
</evidence>
<evidence type="ECO:0000256" key="4">
    <source>
        <dbReference type="ARBA" id="ARBA00022776"/>
    </source>
</evidence>
<accession>A0A0X8HTG3</accession>
<keyword evidence="9" id="KW-1185">Reference proteome</keyword>
<dbReference type="OrthoDB" id="2504561at2759"/>
<dbReference type="InterPro" id="IPR037679">
    <property type="entry name" value="Apc5"/>
</dbReference>
<evidence type="ECO:0000256" key="3">
    <source>
        <dbReference type="ARBA" id="ARBA00022618"/>
    </source>
</evidence>
<keyword evidence="6" id="KW-0131">Cell cycle</keyword>
<dbReference type="PANTHER" id="PTHR12830:SF9">
    <property type="entry name" value="ANAPHASE-PROMOTING COMPLEX SUBUNIT 5"/>
    <property type="match status" value="1"/>
</dbReference>
<keyword evidence="5" id="KW-0833">Ubl conjugation pathway</keyword>
<dbReference type="AlphaFoldDB" id="A0A0X8HTG3"/>
<feature type="domain" description="Anaphase-promoting complex subunit 5" evidence="7">
    <location>
        <begin position="275"/>
        <end position="370"/>
    </location>
</feature>
<dbReference type="GO" id="GO:0005680">
    <property type="term" value="C:anaphase-promoting complex"/>
    <property type="evidence" value="ECO:0007669"/>
    <property type="project" value="InterPro"/>
</dbReference>
<dbReference type="Proteomes" id="UP000243052">
    <property type="component" value="Chromosome v"/>
</dbReference>
<evidence type="ECO:0000259" key="7">
    <source>
        <dbReference type="Pfam" id="PF12862"/>
    </source>
</evidence>
<proteinExistence type="inferred from homology"/>
<dbReference type="GO" id="GO:0045842">
    <property type="term" value="P:positive regulation of mitotic metaphase/anaphase transition"/>
    <property type="evidence" value="ECO:0007669"/>
    <property type="project" value="TreeGrafter"/>
</dbReference>
<reference evidence="8 9" key="1">
    <citation type="submission" date="2016-01" db="EMBL/GenBank/DDBJ databases">
        <title>Genome sequence of the yeast Holleya sinecauda.</title>
        <authorList>
            <person name="Dietrich F.S."/>
        </authorList>
    </citation>
    <scope>NUCLEOTIDE SEQUENCE [LARGE SCALE GENOMIC DNA]</scope>
    <source>
        <strain evidence="8 9">ATCC 58844</strain>
    </source>
</reference>
<dbReference type="GeneID" id="28724423"/>
<keyword evidence="3" id="KW-0132">Cell division</keyword>